<dbReference type="PANTHER" id="PTHR10209">
    <property type="entry name" value="OXIDOREDUCTASE, 2OG-FE II OXYGENASE FAMILY PROTEIN"/>
    <property type="match status" value="1"/>
</dbReference>
<evidence type="ECO:0000313" key="6">
    <source>
        <dbReference type="EMBL" id="KAG2118004.1"/>
    </source>
</evidence>
<dbReference type="EMBL" id="JABBWM010000004">
    <property type="protein sequence ID" value="KAG2118004.1"/>
    <property type="molecule type" value="Genomic_DNA"/>
</dbReference>
<evidence type="ECO:0000256" key="2">
    <source>
        <dbReference type="ARBA" id="ARBA00022723"/>
    </source>
</evidence>
<comment type="similarity">
    <text evidence="1">Belongs to the iron/ascorbate-dependent oxidoreductase family.</text>
</comment>
<keyword evidence="3" id="KW-0560">Oxidoreductase</keyword>
<dbReference type="Pfam" id="PF03171">
    <property type="entry name" value="2OG-FeII_Oxy"/>
    <property type="match status" value="1"/>
</dbReference>
<organism evidence="6 7">
    <name type="scientific">Suillus discolor</name>
    <dbReference type="NCBI Taxonomy" id="1912936"/>
    <lineage>
        <taxon>Eukaryota</taxon>
        <taxon>Fungi</taxon>
        <taxon>Dikarya</taxon>
        <taxon>Basidiomycota</taxon>
        <taxon>Agaricomycotina</taxon>
        <taxon>Agaricomycetes</taxon>
        <taxon>Agaricomycetidae</taxon>
        <taxon>Boletales</taxon>
        <taxon>Suillineae</taxon>
        <taxon>Suillaceae</taxon>
        <taxon>Suillus</taxon>
    </lineage>
</organism>
<comment type="caution">
    <text evidence="6">The sequence shown here is derived from an EMBL/GenBank/DDBJ whole genome shotgun (WGS) entry which is preliminary data.</text>
</comment>
<dbReference type="SUPFAM" id="SSF51197">
    <property type="entry name" value="Clavaminate synthase-like"/>
    <property type="match status" value="1"/>
</dbReference>
<dbReference type="PANTHER" id="PTHR10209:SF874">
    <property type="entry name" value="2-OXOGLUTARATE (2OG) AND FE(II)-DEPENDENT OXYGENASE SUPERFAMILY PROTEIN"/>
    <property type="match status" value="1"/>
</dbReference>
<feature type="domain" description="Isopenicillin N synthase-like Fe(2+) 2OG dioxygenase" evidence="5">
    <location>
        <begin position="225"/>
        <end position="324"/>
    </location>
</feature>
<keyword evidence="2" id="KW-0479">Metal-binding</keyword>
<dbReference type="GeneID" id="64691115"/>
<dbReference type="InterPro" id="IPR027443">
    <property type="entry name" value="IPNS-like_sf"/>
</dbReference>
<dbReference type="OrthoDB" id="10248513at2759"/>
<keyword evidence="4" id="KW-0408">Iron</keyword>
<dbReference type="Proteomes" id="UP000823399">
    <property type="component" value="Unassembled WGS sequence"/>
</dbReference>
<gene>
    <name evidence="6" type="ORF">F5147DRAFT_254655</name>
</gene>
<name>A0A9P7FGL4_9AGAM</name>
<keyword evidence="7" id="KW-1185">Reference proteome</keyword>
<dbReference type="GO" id="GO:0046872">
    <property type="term" value="F:metal ion binding"/>
    <property type="evidence" value="ECO:0007669"/>
    <property type="project" value="UniProtKB-KW"/>
</dbReference>
<dbReference type="AlphaFoldDB" id="A0A9P7FGL4"/>
<proteinExistence type="inferred from homology"/>
<dbReference type="FunFam" id="2.60.120.330:FF:000039">
    <property type="entry name" value="Unplaced genomic scaffold supercont1.13, whole genome shotgun sequence"/>
    <property type="match status" value="1"/>
</dbReference>
<evidence type="ECO:0000313" key="7">
    <source>
        <dbReference type="Proteomes" id="UP000823399"/>
    </source>
</evidence>
<dbReference type="Gene3D" id="2.60.120.330">
    <property type="entry name" value="B-lactam Antibiotic, Isopenicillin N Synthase, Chain"/>
    <property type="match status" value="1"/>
</dbReference>
<dbReference type="RefSeq" id="XP_041298521.1">
    <property type="nucleotide sequence ID" value="XM_041428856.1"/>
</dbReference>
<evidence type="ECO:0000256" key="1">
    <source>
        <dbReference type="ARBA" id="ARBA00008056"/>
    </source>
</evidence>
<protein>
    <submittedName>
        <fullName evidence="6">Clavaminate synthase-like protein</fullName>
    </submittedName>
</protein>
<reference evidence="6" key="1">
    <citation type="journal article" date="2020" name="New Phytol.">
        <title>Comparative genomics reveals dynamic genome evolution in host specialist ectomycorrhizal fungi.</title>
        <authorList>
            <person name="Lofgren L.A."/>
            <person name="Nguyen N.H."/>
            <person name="Vilgalys R."/>
            <person name="Ruytinx J."/>
            <person name="Liao H.L."/>
            <person name="Branco S."/>
            <person name="Kuo A."/>
            <person name="LaButti K."/>
            <person name="Lipzen A."/>
            <person name="Andreopoulos W."/>
            <person name="Pangilinan J."/>
            <person name="Riley R."/>
            <person name="Hundley H."/>
            <person name="Na H."/>
            <person name="Barry K."/>
            <person name="Grigoriev I.V."/>
            <person name="Stajich J.E."/>
            <person name="Kennedy P.G."/>
        </authorList>
    </citation>
    <scope>NUCLEOTIDE SEQUENCE</scope>
    <source>
        <strain evidence="6">FC423</strain>
    </source>
</reference>
<evidence type="ECO:0000256" key="4">
    <source>
        <dbReference type="ARBA" id="ARBA00023004"/>
    </source>
</evidence>
<sequence length="376" mass="42437">MSESALSETLPVIDLDVFLSQPTQSIRVQEECNKAADALITYGALLVHDSRVSEEDNDAFLDLIEDYFAQPVEDLKKDERPEIHYQVGVTLENTEKPKCAVDEPCLDIIANLDPVERPLDISGHHPDPKCRFFWKMGTPPPYETEYPALNAPNVVPQAPRISEKWESTMEKWGHSMKNAVENIAEMTAIGLGLPREFIKDAGKYGPHLLGPTASDLVKYGQKDTILAGFHTDLNCLTIHGRSRYPGLNIWARNTGKRILVRFPPTGRYLLVQAGKQFEHLTGGLIKAGFHEVVVNEATLQTVERRKETHSDRPNIRISSTFFWHLSSDYELVPIPKLSERANAFNLSQTVDQRTVYERMKVGQQVQNELKHIALMA</sequence>
<dbReference type="GO" id="GO:0016491">
    <property type="term" value="F:oxidoreductase activity"/>
    <property type="evidence" value="ECO:0007669"/>
    <property type="project" value="UniProtKB-KW"/>
</dbReference>
<accession>A0A9P7FGL4</accession>
<evidence type="ECO:0000259" key="5">
    <source>
        <dbReference type="Pfam" id="PF03171"/>
    </source>
</evidence>
<evidence type="ECO:0000256" key="3">
    <source>
        <dbReference type="ARBA" id="ARBA00023002"/>
    </source>
</evidence>
<dbReference type="InterPro" id="IPR044861">
    <property type="entry name" value="IPNS-like_FE2OG_OXY"/>
</dbReference>